<evidence type="ECO:0000313" key="2">
    <source>
        <dbReference type="Proteomes" id="UP001478133"/>
    </source>
</evidence>
<sequence>MKVKYIGEISHPLELINGKVYERLGEEGPFYRVIDETDEDYLYPKEEFIVVED</sequence>
<protein>
    <submittedName>
        <fullName evidence="1">Uncharacterized protein</fullName>
    </submittedName>
</protein>
<proteinExistence type="predicted"/>
<dbReference type="Proteomes" id="UP001478133">
    <property type="component" value="Unassembled WGS sequence"/>
</dbReference>
<organism evidence="1 2">
    <name type="scientific">Ruminococcoides intestinihominis</name>
    <dbReference type="NCBI Taxonomy" id="3133161"/>
    <lineage>
        <taxon>Bacteria</taxon>
        <taxon>Bacillati</taxon>
        <taxon>Bacillota</taxon>
        <taxon>Clostridia</taxon>
        <taxon>Eubacteriales</taxon>
        <taxon>Oscillospiraceae</taxon>
        <taxon>Ruminococcoides</taxon>
    </lineage>
</organism>
<dbReference type="EMBL" id="JBBMFI010000042">
    <property type="protein sequence ID" value="MEQ2566293.1"/>
    <property type="molecule type" value="Genomic_DNA"/>
</dbReference>
<evidence type="ECO:0000313" key="1">
    <source>
        <dbReference type="EMBL" id="MEQ2566293.1"/>
    </source>
</evidence>
<dbReference type="RefSeq" id="WP_287933513.1">
    <property type="nucleotide sequence ID" value="NZ_JBBMEY010000048.1"/>
</dbReference>
<keyword evidence="2" id="KW-1185">Reference proteome</keyword>
<gene>
    <name evidence="1" type="ORF">ABFO16_08600</name>
</gene>
<reference evidence="1 2" key="1">
    <citation type="submission" date="2024-03" db="EMBL/GenBank/DDBJ databases">
        <title>Human intestinal bacterial collection.</title>
        <authorList>
            <person name="Pauvert C."/>
            <person name="Hitch T.C.A."/>
            <person name="Clavel T."/>
        </authorList>
    </citation>
    <scope>NUCLEOTIDE SEQUENCE [LARGE SCALE GENOMIC DNA]</scope>
    <source>
        <strain evidence="1 2">CLA-AP-H18</strain>
    </source>
</reference>
<name>A0ABV1HXK1_9FIRM</name>
<comment type="caution">
    <text evidence="1">The sequence shown here is derived from an EMBL/GenBank/DDBJ whole genome shotgun (WGS) entry which is preliminary data.</text>
</comment>
<accession>A0ABV1HXK1</accession>